<evidence type="ECO:0000256" key="9">
    <source>
        <dbReference type="ARBA" id="ARBA00023128"/>
    </source>
</evidence>
<evidence type="ECO:0000256" key="5">
    <source>
        <dbReference type="ARBA" id="ARBA00022691"/>
    </source>
</evidence>
<evidence type="ECO:0000256" key="4">
    <source>
        <dbReference type="ARBA" id="ARBA00022679"/>
    </source>
</evidence>
<dbReference type="InterPro" id="IPR029063">
    <property type="entry name" value="SAM-dependent_MTases_sf"/>
</dbReference>
<dbReference type="GO" id="GO:0005759">
    <property type="term" value="C:mitochondrial matrix"/>
    <property type="evidence" value="ECO:0007669"/>
    <property type="project" value="TreeGrafter"/>
</dbReference>
<evidence type="ECO:0000256" key="6">
    <source>
        <dbReference type="ARBA" id="ARBA00022884"/>
    </source>
</evidence>
<evidence type="ECO:0000256" key="7">
    <source>
        <dbReference type="ARBA" id="ARBA00022946"/>
    </source>
</evidence>
<reference evidence="12" key="1">
    <citation type="journal article" date="2023" name="IScience">
        <title>Live-bearing cockroach genome reveals convergent evolutionary mechanisms linked to viviparity in insects and beyond.</title>
        <authorList>
            <person name="Fouks B."/>
            <person name="Harrison M.C."/>
            <person name="Mikhailova A.A."/>
            <person name="Marchal E."/>
            <person name="English S."/>
            <person name="Carruthers M."/>
            <person name="Jennings E.C."/>
            <person name="Chiamaka E.L."/>
            <person name="Frigard R.A."/>
            <person name="Pippel M."/>
            <person name="Attardo G.M."/>
            <person name="Benoit J.B."/>
            <person name="Bornberg-Bauer E."/>
            <person name="Tobe S.S."/>
        </authorList>
    </citation>
    <scope>NUCLEOTIDE SEQUENCE</scope>
    <source>
        <strain evidence="12">Stay&amp;Tobe</strain>
    </source>
</reference>
<dbReference type="AlphaFoldDB" id="A0AAD7ZWJ9"/>
<keyword evidence="6" id="KW-0694">RNA-binding</keyword>
<evidence type="ECO:0000256" key="3">
    <source>
        <dbReference type="ARBA" id="ARBA00022603"/>
    </source>
</evidence>
<name>A0AAD7ZWJ9_DIPPU</name>
<comment type="subcellular location">
    <subcellularLocation>
        <location evidence="1">Mitochondrion</location>
    </subcellularLocation>
</comment>
<comment type="caution">
    <text evidence="12">The sequence shown here is derived from an EMBL/GenBank/DDBJ whole genome shotgun (WGS) entry which is preliminary data.</text>
</comment>
<dbReference type="PIRSF" id="PIRSF027833">
    <property type="entry name" value="MtTFB2"/>
    <property type="match status" value="1"/>
</dbReference>
<dbReference type="PANTHER" id="PTHR11727:SF13">
    <property type="entry name" value="DIMETHYLADENOSINE TRANSFERASE 2, MITOCHONDRIAL"/>
    <property type="match status" value="1"/>
</dbReference>
<dbReference type="GO" id="GO:0000179">
    <property type="term" value="F:rRNA (adenine-N6,N6-)-dimethyltransferase activity"/>
    <property type="evidence" value="ECO:0007669"/>
    <property type="project" value="TreeGrafter"/>
</dbReference>
<proteinExistence type="inferred from homology"/>
<dbReference type="Pfam" id="PF00398">
    <property type="entry name" value="RrnaAD"/>
    <property type="match status" value="1"/>
</dbReference>
<evidence type="ECO:0000256" key="11">
    <source>
        <dbReference type="RuleBase" id="RU362106"/>
    </source>
</evidence>
<keyword evidence="10" id="KW-0804">Transcription</keyword>
<keyword evidence="7" id="KW-0809">Transit peptide</keyword>
<protein>
    <recommendedName>
        <fullName evidence="11">rRNA adenine N(6)-methyltransferase</fullName>
        <ecNumber evidence="11">2.1.1.-</ecNumber>
    </recommendedName>
</protein>
<dbReference type="GO" id="GO:0003723">
    <property type="term" value="F:RNA binding"/>
    <property type="evidence" value="ECO:0007669"/>
    <property type="project" value="UniProtKB-KW"/>
</dbReference>
<keyword evidence="3 11" id="KW-0489">Methyltransferase</keyword>
<keyword evidence="5 11" id="KW-0949">S-adenosyl-L-methionine</keyword>
<organism evidence="12 13">
    <name type="scientific">Diploptera punctata</name>
    <name type="common">Pacific beetle cockroach</name>
    <dbReference type="NCBI Taxonomy" id="6984"/>
    <lineage>
        <taxon>Eukaryota</taxon>
        <taxon>Metazoa</taxon>
        <taxon>Ecdysozoa</taxon>
        <taxon>Arthropoda</taxon>
        <taxon>Hexapoda</taxon>
        <taxon>Insecta</taxon>
        <taxon>Pterygota</taxon>
        <taxon>Neoptera</taxon>
        <taxon>Polyneoptera</taxon>
        <taxon>Dictyoptera</taxon>
        <taxon>Blattodea</taxon>
        <taxon>Blaberoidea</taxon>
        <taxon>Blaberidae</taxon>
        <taxon>Diplopterinae</taxon>
        <taxon>Diploptera</taxon>
    </lineage>
</organism>
<dbReference type="Gene3D" id="3.40.50.150">
    <property type="entry name" value="Vaccinia Virus protein VP39"/>
    <property type="match status" value="1"/>
</dbReference>
<keyword evidence="4 11" id="KW-0808">Transferase</keyword>
<dbReference type="Proteomes" id="UP001233999">
    <property type="component" value="Unassembled WGS sequence"/>
</dbReference>
<comment type="similarity">
    <text evidence="11">Belongs to the class I-like SAM-binding methyltransferase superfamily. rRNA adenine N(6)-methyltransferase family.</text>
</comment>
<dbReference type="SUPFAM" id="SSF53335">
    <property type="entry name" value="S-adenosyl-L-methionine-dependent methyltransferases"/>
    <property type="match status" value="1"/>
</dbReference>
<keyword evidence="8" id="KW-0805">Transcription regulation</keyword>
<gene>
    <name evidence="12" type="ORF">L9F63_018409</name>
</gene>
<dbReference type="InterPro" id="IPR001737">
    <property type="entry name" value="KsgA/Erm"/>
</dbReference>
<evidence type="ECO:0000313" key="12">
    <source>
        <dbReference type="EMBL" id="KAJ9588245.1"/>
    </source>
</evidence>
<dbReference type="GO" id="GO:0034246">
    <property type="term" value="F:mitochondrial transcription factor activity"/>
    <property type="evidence" value="ECO:0007669"/>
    <property type="project" value="TreeGrafter"/>
</dbReference>
<dbReference type="EC" id="2.1.1.-" evidence="11"/>
<evidence type="ECO:0000256" key="10">
    <source>
        <dbReference type="ARBA" id="ARBA00023163"/>
    </source>
</evidence>
<evidence type="ECO:0000313" key="13">
    <source>
        <dbReference type="Proteomes" id="UP001233999"/>
    </source>
</evidence>
<dbReference type="GO" id="GO:0006391">
    <property type="term" value="P:transcription initiation at mitochondrial promoter"/>
    <property type="evidence" value="ECO:0007669"/>
    <property type="project" value="TreeGrafter"/>
</dbReference>
<keyword evidence="9" id="KW-0496">Mitochondrion</keyword>
<evidence type="ECO:0000256" key="2">
    <source>
        <dbReference type="ARBA" id="ARBA00022552"/>
    </source>
</evidence>
<accession>A0AAD7ZWJ9</accession>
<keyword evidence="13" id="KW-1185">Reference proteome</keyword>
<reference evidence="12" key="2">
    <citation type="submission" date="2023-05" db="EMBL/GenBank/DDBJ databases">
        <authorList>
            <person name="Fouks B."/>
        </authorList>
    </citation>
    <scope>NUCLEOTIDE SEQUENCE</scope>
    <source>
        <strain evidence="12">Stay&amp;Tobe</strain>
        <tissue evidence="12">Testes</tissue>
    </source>
</reference>
<dbReference type="PANTHER" id="PTHR11727">
    <property type="entry name" value="DIMETHYLADENOSINE TRANSFERASE"/>
    <property type="match status" value="1"/>
</dbReference>
<evidence type="ECO:0000256" key="1">
    <source>
        <dbReference type="ARBA" id="ARBA00004173"/>
    </source>
</evidence>
<dbReference type="EMBL" id="JASPKZ010005701">
    <property type="protein sequence ID" value="KAJ9588245.1"/>
    <property type="molecule type" value="Genomic_DNA"/>
</dbReference>
<keyword evidence="2 11" id="KW-0698">rRNA processing</keyword>
<evidence type="ECO:0000256" key="8">
    <source>
        <dbReference type="ARBA" id="ARBA00023015"/>
    </source>
</evidence>
<sequence length="384" mass="44602">MHSKESLKSVLSYLPNKILKRDKGFHEGKYVVDKEVAKDIVAEIINDVKERNVPTFEINPGIGILSKELLSAGVNNLHLCESSTSDTFFQQIEKILIDFPSQVKYVQQNLLALYKLTYQDKQDGGTRIQQLLADVSKRNWTDDPVMIIIGTLPSLALIRHLIHCHIYQTGILSYGRPELYVIMSPIHYFALTCGKGASYTFYRSLSVLFQLIFQFSVLRKLPRNAFLPWEGNYSHKKHPQLSKLRALDQDYLYLVKIVPHQDFFQRVVKPEELHQFWFFIWYHMVSRKNRVITQLEKWIPGCGPRLIANDITIYTEFGELSPHQILSLFHEFSTWPEYRESSFFTSMDSTLMVMEQSGGELMKIIVKDDDVEGETAVELQETER</sequence>